<dbReference type="InterPro" id="IPR008621">
    <property type="entry name" value="Cbb3-typ_cyt_oxidase_comp"/>
</dbReference>
<dbReference type="CDD" id="cd01324">
    <property type="entry name" value="cbb3_Oxidase_CcoQ"/>
    <property type="match status" value="1"/>
</dbReference>
<protein>
    <submittedName>
        <fullName evidence="2">Cbb3-type cytochrome oxidase, subunit 3</fullName>
    </submittedName>
</protein>
<feature type="transmembrane region" description="Helical" evidence="1">
    <location>
        <begin position="6"/>
        <end position="27"/>
    </location>
</feature>
<dbReference type="STRING" id="573024.SAMN05216208_2636"/>
<dbReference type="Proteomes" id="UP000186019">
    <property type="component" value="Unassembled WGS sequence"/>
</dbReference>
<gene>
    <name evidence="2" type="ORF">SAMN05421666_2679</name>
</gene>
<sequence>MSHDTLVLIAKTFGPIWMMGFFIIVLIRTYNPKRRADHERAARSILPDQAGEDAG</sequence>
<name>A0A1N7HBG0_9RHOB</name>
<keyword evidence="3" id="KW-1185">Reference proteome</keyword>
<dbReference type="OrthoDB" id="7173870at2"/>
<dbReference type="Pfam" id="PF05545">
    <property type="entry name" value="FixQ"/>
    <property type="match status" value="1"/>
</dbReference>
<evidence type="ECO:0000313" key="2">
    <source>
        <dbReference type="EMBL" id="SIS22207.1"/>
    </source>
</evidence>
<dbReference type="RefSeq" id="WP_083687112.1">
    <property type="nucleotide sequence ID" value="NZ_CANNEL010000005.1"/>
</dbReference>
<keyword evidence="1" id="KW-0472">Membrane</keyword>
<dbReference type="EMBL" id="FTNV01000003">
    <property type="protein sequence ID" value="SIS22207.1"/>
    <property type="molecule type" value="Genomic_DNA"/>
</dbReference>
<keyword evidence="1" id="KW-1133">Transmembrane helix</keyword>
<proteinExistence type="predicted"/>
<organism evidence="2 3">
    <name type="scientific">Roseovarius nanhaiticus</name>
    <dbReference type="NCBI Taxonomy" id="573024"/>
    <lineage>
        <taxon>Bacteria</taxon>
        <taxon>Pseudomonadati</taxon>
        <taxon>Pseudomonadota</taxon>
        <taxon>Alphaproteobacteria</taxon>
        <taxon>Rhodobacterales</taxon>
        <taxon>Roseobacteraceae</taxon>
        <taxon>Roseovarius</taxon>
    </lineage>
</organism>
<reference evidence="2 3" key="1">
    <citation type="submission" date="2017-01" db="EMBL/GenBank/DDBJ databases">
        <authorList>
            <person name="Mah S.A."/>
            <person name="Swanson W.J."/>
            <person name="Moy G.W."/>
            <person name="Vacquier V.D."/>
        </authorList>
    </citation>
    <scope>NUCLEOTIDE SEQUENCE [LARGE SCALE GENOMIC DNA]</scope>
    <source>
        <strain evidence="2 3">DSM 29590</strain>
    </source>
</reference>
<accession>A0A1N7HBG0</accession>
<dbReference type="AlphaFoldDB" id="A0A1N7HBG0"/>
<evidence type="ECO:0000256" key="1">
    <source>
        <dbReference type="SAM" id="Phobius"/>
    </source>
</evidence>
<evidence type="ECO:0000313" key="3">
    <source>
        <dbReference type="Proteomes" id="UP000186019"/>
    </source>
</evidence>
<keyword evidence="1" id="KW-0812">Transmembrane</keyword>